<comment type="cofactor">
    <cofactor evidence="1 5">
        <name>pyridoxal 5'-phosphate</name>
        <dbReference type="ChEBI" id="CHEBI:597326"/>
    </cofactor>
</comment>
<evidence type="ECO:0000256" key="4">
    <source>
        <dbReference type="PIRSR" id="PIRSR000524-1"/>
    </source>
</evidence>
<organism evidence="8 9">
    <name type="scientific">Clostridium gasigenes</name>
    <dbReference type="NCBI Taxonomy" id="94869"/>
    <lineage>
        <taxon>Bacteria</taxon>
        <taxon>Bacillati</taxon>
        <taxon>Bacillota</taxon>
        <taxon>Clostridia</taxon>
        <taxon>Eubacteriales</taxon>
        <taxon>Clostridiaceae</taxon>
        <taxon>Clostridium</taxon>
    </lineage>
</organism>
<dbReference type="GO" id="GO:0004760">
    <property type="term" value="F:L-serine-pyruvate transaminase activity"/>
    <property type="evidence" value="ECO:0007669"/>
    <property type="project" value="TreeGrafter"/>
</dbReference>
<dbReference type="InterPro" id="IPR015424">
    <property type="entry name" value="PyrdxlP-dep_Trfase"/>
</dbReference>
<evidence type="ECO:0000259" key="6">
    <source>
        <dbReference type="Pfam" id="PF00266"/>
    </source>
</evidence>
<keyword evidence="3 5" id="KW-0663">Pyridoxal phosphate</keyword>
<dbReference type="Proteomes" id="UP000585258">
    <property type="component" value="Unassembled WGS sequence"/>
</dbReference>
<dbReference type="EMBL" id="JACKWY010000014">
    <property type="protein sequence ID" value="MBB6716435.1"/>
    <property type="molecule type" value="Genomic_DNA"/>
</dbReference>
<dbReference type="SUPFAM" id="SSF53383">
    <property type="entry name" value="PLP-dependent transferases"/>
    <property type="match status" value="1"/>
</dbReference>
<dbReference type="Gene3D" id="3.40.640.10">
    <property type="entry name" value="Type I PLP-dependent aspartate aminotransferase-like (Major domain)"/>
    <property type="match status" value="1"/>
</dbReference>
<evidence type="ECO:0000313" key="10">
    <source>
        <dbReference type="Proteomes" id="UP000585258"/>
    </source>
</evidence>
<dbReference type="PANTHER" id="PTHR21152">
    <property type="entry name" value="AMINOTRANSFERASE CLASS V"/>
    <property type="match status" value="1"/>
</dbReference>
<accession>A0A1H0VPU2</accession>
<dbReference type="Pfam" id="PF00266">
    <property type="entry name" value="Aminotran_5"/>
    <property type="match status" value="1"/>
</dbReference>
<dbReference type="Proteomes" id="UP000198597">
    <property type="component" value="Unassembled WGS sequence"/>
</dbReference>
<evidence type="ECO:0000313" key="7">
    <source>
        <dbReference type="EMBL" id="MBB6716435.1"/>
    </source>
</evidence>
<dbReference type="InterPro" id="IPR015421">
    <property type="entry name" value="PyrdxlP-dep_Trfase_major"/>
</dbReference>
<dbReference type="OrthoDB" id="389074at2"/>
<keyword evidence="9" id="KW-1185">Reference proteome</keyword>
<evidence type="ECO:0000256" key="3">
    <source>
        <dbReference type="ARBA" id="ARBA00022898"/>
    </source>
</evidence>
<dbReference type="InterPro" id="IPR024169">
    <property type="entry name" value="SP_NH2Trfase/AEP_transaminase"/>
</dbReference>
<dbReference type="Gene3D" id="3.90.1150.10">
    <property type="entry name" value="Aspartate Aminotransferase, domain 1"/>
    <property type="match status" value="1"/>
</dbReference>
<feature type="domain" description="Aminotransferase class V" evidence="6">
    <location>
        <begin position="26"/>
        <end position="326"/>
    </location>
</feature>
<evidence type="ECO:0000256" key="1">
    <source>
        <dbReference type="ARBA" id="ARBA00001933"/>
    </source>
</evidence>
<reference evidence="8 9" key="1">
    <citation type="submission" date="2016-10" db="EMBL/GenBank/DDBJ databases">
        <authorList>
            <person name="de Groot N.N."/>
        </authorList>
    </citation>
    <scope>NUCLEOTIDE SEQUENCE [LARGE SCALE GENOMIC DNA]</scope>
    <source>
        <strain evidence="8 9">DSM 12272</strain>
    </source>
</reference>
<evidence type="ECO:0000313" key="8">
    <source>
        <dbReference type="EMBL" id="SDP80383.1"/>
    </source>
</evidence>
<dbReference type="PANTHER" id="PTHR21152:SF40">
    <property type="entry name" value="ALANINE--GLYOXYLATE AMINOTRANSFERASE"/>
    <property type="match status" value="1"/>
</dbReference>
<keyword evidence="8" id="KW-0808">Transferase</keyword>
<comment type="similarity">
    <text evidence="2">Belongs to the class-V pyridoxal-phosphate-dependent aminotransferase family.</text>
</comment>
<dbReference type="GO" id="GO:0008453">
    <property type="term" value="F:alanine-glyoxylate transaminase activity"/>
    <property type="evidence" value="ECO:0007669"/>
    <property type="project" value="TreeGrafter"/>
</dbReference>
<proteinExistence type="inferred from homology"/>
<feature type="binding site" evidence="4">
    <location>
        <position position="332"/>
    </location>
    <ligand>
        <name>substrate</name>
    </ligand>
</feature>
<name>A0A1H0VPU2_9CLOT</name>
<reference evidence="7 10" key="2">
    <citation type="submission" date="2020-08" db="EMBL/GenBank/DDBJ databases">
        <title>Clostridia isolated from Swiss meat.</title>
        <authorList>
            <person name="Wambui J."/>
            <person name="Stevens M.J.A."/>
            <person name="Stephan R."/>
        </authorList>
    </citation>
    <scope>NUCLEOTIDE SEQUENCE [LARGE SCALE GENOMIC DNA]</scope>
    <source>
        <strain evidence="7 10">CM001</strain>
    </source>
</reference>
<gene>
    <name evidence="7" type="ORF">H7E68_17210</name>
    <name evidence="8" type="ORF">SAMN04488529_11837</name>
</gene>
<dbReference type="GO" id="GO:0019265">
    <property type="term" value="P:glycine biosynthetic process, by transamination of glyoxylate"/>
    <property type="evidence" value="ECO:0007669"/>
    <property type="project" value="TreeGrafter"/>
</dbReference>
<sequence>MHKKLFIPGPVEVKPEVLEQMAKPMIGHRGKDASAIQRRISDNMRKVFFTESEILLSTTSGSGLMEGAIRSCTAKKAAVFSVGAFGKRWYEMAITNNVAADLFEVEMGKAITPEMVDEALKTGKYDLVAVTHNETSTGVMNPIEAIGEVVKKYPDVIYIVDAVSSAVGSKIEVDKCGIDVCITSTQKAIGLPPGMAICTFSQKAKERAEKVPNRGFYLDLLALYKYIQKKDYQYPSTPSISHMYALDYQLDFIVNKEGIENRFDRHIEMAKIVRAWGAKHFELFSDEAYLSNTVTNIKNSMGIDVGALNKALGERGFQIANGYGSLKDKTFRIAHMADCTVEDINELLKNINEILELED</sequence>
<evidence type="ECO:0000313" key="9">
    <source>
        <dbReference type="Proteomes" id="UP000198597"/>
    </source>
</evidence>
<dbReference type="EMBL" id="FNJM01000018">
    <property type="protein sequence ID" value="SDP80383.1"/>
    <property type="molecule type" value="Genomic_DNA"/>
</dbReference>
<dbReference type="STRING" id="94869.SAMN04488529_11837"/>
<evidence type="ECO:0000256" key="5">
    <source>
        <dbReference type="PIRSR" id="PIRSR000524-50"/>
    </source>
</evidence>
<keyword evidence="8" id="KW-0032">Aminotransferase</keyword>
<protein>
    <submittedName>
        <fullName evidence="7">Alanine--glyoxylate aminotransferase family protein</fullName>
    </submittedName>
    <submittedName>
        <fullName evidence="8">Phosphoserine aminotransferase, putative</fullName>
    </submittedName>
</protein>
<dbReference type="InterPro" id="IPR015422">
    <property type="entry name" value="PyrdxlP-dep_Trfase_small"/>
</dbReference>
<evidence type="ECO:0000256" key="2">
    <source>
        <dbReference type="ARBA" id="ARBA00009236"/>
    </source>
</evidence>
<feature type="modified residue" description="N6-(pyridoxal phosphate)lysine" evidence="5">
    <location>
        <position position="187"/>
    </location>
</feature>
<dbReference type="AlphaFoldDB" id="A0A1H0VPU2"/>
<dbReference type="RefSeq" id="WP_089973015.1">
    <property type="nucleotide sequence ID" value="NZ_FNJM01000018.1"/>
</dbReference>
<dbReference type="PIRSF" id="PIRSF000524">
    <property type="entry name" value="SPT"/>
    <property type="match status" value="1"/>
</dbReference>
<dbReference type="InterPro" id="IPR000192">
    <property type="entry name" value="Aminotrans_V_dom"/>
</dbReference>